<dbReference type="PANTHER" id="PTHR32481:SF0">
    <property type="entry name" value="AMINOPEPTIDASE YPDE-RELATED"/>
    <property type="match status" value="1"/>
</dbReference>
<sequence length="343" mass="36043">MEDLQKLKKLLVDLCSAAGPSGAEEGAADVALAALAPYAQAEVDAMGNVRAHLGRKGAARHILLDAHNDQIGLIVTGIDGDGFLNIAQVGGVDRRILPGCPVTVLGRERLTGIVCCVPPHLSDGGDKLQEIKDMHVDVGLPKEEAERLVRPGDRILLHYEPVELLNGRVSSGALDNRSGVAALIRCAQLLHGEPLDCEVTLLLSSREEVNAAGAQTGTFAENPDEAIVVDVDFAVQPGLEGRVSGRLGGGPMIGCTPGVNRRMTSRLVALAKKLDMPYSVEVAGSDSGTNCAVVIPSRAGVQTALVSIPLRYMHTAIEVVDVADVEKAARLLAEYIKGVRENG</sequence>
<feature type="binding site" evidence="8">
    <location>
        <position position="314"/>
    </location>
    <ligand>
        <name>Zn(2+)</name>
        <dbReference type="ChEBI" id="CHEBI:29105"/>
        <label>2</label>
    </ligand>
</feature>
<protein>
    <submittedName>
        <fullName evidence="9">M42 family peptidase</fullName>
    </submittedName>
</protein>
<dbReference type="Pfam" id="PF05343">
    <property type="entry name" value="Peptidase_M42"/>
    <property type="match status" value="1"/>
</dbReference>
<feature type="active site" description="Proton acceptor" evidence="7">
    <location>
        <position position="207"/>
    </location>
</feature>
<dbReference type="Gene3D" id="2.40.30.40">
    <property type="entry name" value="Peptidase M42, domain 2"/>
    <property type="match status" value="1"/>
</dbReference>
<evidence type="ECO:0000256" key="1">
    <source>
        <dbReference type="ARBA" id="ARBA00006272"/>
    </source>
</evidence>
<feature type="binding site" evidence="8">
    <location>
        <position position="175"/>
    </location>
    <ligand>
        <name>Zn(2+)</name>
        <dbReference type="ChEBI" id="CHEBI:29105"/>
        <label>1</label>
    </ligand>
</feature>
<dbReference type="GO" id="GO:0046872">
    <property type="term" value="F:metal ion binding"/>
    <property type="evidence" value="ECO:0007669"/>
    <property type="project" value="UniProtKB-UniRule"/>
</dbReference>
<comment type="cofactor">
    <cofactor evidence="8">
        <name>a divalent metal cation</name>
        <dbReference type="ChEBI" id="CHEBI:60240"/>
    </cofactor>
    <text evidence="8">Binds 2 divalent metal cations per subunit.</text>
</comment>
<keyword evidence="10" id="KW-1185">Reference proteome</keyword>
<dbReference type="Proteomes" id="UP000249377">
    <property type="component" value="Unassembled WGS sequence"/>
</dbReference>
<evidence type="ECO:0000256" key="2">
    <source>
        <dbReference type="ARBA" id="ARBA00022438"/>
    </source>
</evidence>
<feature type="binding site" evidence="8">
    <location>
        <position position="208"/>
    </location>
    <ligand>
        <name>Zn(2+)</name>
        <dbReference type="ChEBI" id="CHEBI:29105"/>
        <label>2</label>
    </ligand>
</feature>
<dbReference type="SUPFAM" id="SSF53187">
    <property type="entry name" value="Zn-dependent exopeptidases"/>
    <property type="match status" value="1"/>
</dbReference>
<evidence type="ECO:0000256" key="5">
    <source>
        <dbReference type="ARBA" id="ARBA00022801"/>
    </source>
</evidence>
<evidence type="ECO:0000256" key="6">
    <source>
        <dbReference type="PIRNR" id="PIRNR001123"/>
    </source>
</evidence>
<keyword evidence="5" id="KW-0378">Hydrolase</keyword>
<dbReference type="EMBL" id="QLYR01000011">
    <property type="protein sequence ID" value="RAQ22565.1"/>
    <property type="molecule type" value="Genomic_DNA"/>
</dbReference>
<keyword evidence="2" id="KW-0031">Aminopeptidase</keyword>
<dbReference type="SUPFAM" id="SSF101821">
    <property type="entry name" value="Aminopeptidase/glucanase lid domain"/>
    <property type="match status" value="1"/>
</dbReference>
<name>A0A328U8S4_9FIRM</name>
<reference evidence="9 10" key="1">
    <citation type="submission" date="2018-06" db="EMBL/GenBank/DDBJ databases">
        <title>Noncontiguous genome sequence of Ruminococcaceae bacterium ASD2818.</title>
        <authorList>
            <person name="Chaplin A.V."/>
            <person name="Sokolova S.R."/>
            <person name="Kochetkova T.O."/>
            <person name="Goltsov A.Y."/>
            <person name="Trofimov D.Y."/>
            <person name="Efimov B.A."/>
        </authorList>
    </citation>
    <scope>NUCLEOTIDE SEQUENCE [LARGE SCALE GENOMIC DNA]</scope>
    <source>
        <strain evidence="9 10">ASD2818</strain>
    </source>
</reference>
<evidence type="ECO:0000256" key="8">
    <source>
        <dbReference type="PIRSR" id="PIRSR001123-2"/>
    </source>
</evidence>
<dbReference type="AlphaFoldDB" id="A0A328U8S4"/>
<evidence type="ECO:0000313" key="9">
    <source>
        <dbReference type="EMBL" id="RAQ22565.1"/>
    </source>
</evidence>
<proteinExistence type="inferred from homology"/>
<comment type="caution">
    <text evidence="9">The sequence shown here is derived from an EMBL/GenBank/DDBJ whole genome shotgun (WGS) entry which is preliminary data.</text>
</comment>
<keyword evidence="3" id="KW-0645">Protease</keyword>
<dbReference type="InterPro" id="IPR008007">
    <property type="entry name" value="Peptidase_M42"/>
</dbReference>
<dbReference type="Gene3D" id="3.40.630.10">
    <property type="entry name" value="Zn peptidases"/>
    <property type="match status" value="1"/>
</dbReference>
<dbReference type="PANTHER" id="PTHR32481">
    <property type="entry name" value="AMINOPEPTIDASE"/>
    <property type="match status" value="1"/>
</dbReference>
<accession>A0A328U8S4</accession>
<comment type="similarity">
    <text evidence="1 6">Belongs to the peptidase M42 family.</text>
</comment>
<dbReference type="PIRSF" id="PIRSF001123">
    <property type="entry name" value="PepA_GA"/>
    <property type="match status" value="1"/>
</dbReference>
<evidence type="ECO:0000256" key="4">
    <source>
        <dbReference type="ARBA" id="ARBA00022723"/>
    </source>
</evidence>
<organism evidence="9 10">
    <name type="scientific">Hydrogeniiclostridium mannosilyticum</name>
    <dbReference type="NCBI Taxonomy" id="2764322"/>
    <lineage>
        <taxon>Bacteria</taxon>
        <taxon>Bacillati</taxon>
        <taxon>Bacillota</taxon>
        <taxon>Clostridia</taxon>
        <taxon>Eubacteriales</taxon>
        <taxon>Acutalibacteraceae</taxon>
        <taxon>Hydrogeniiclostridium</taxon>
    </lineage>
</organism>
<feature type="binding site" evidence="8">
    <location>
        <position position="67"/>
    </location>
    <ligand>
        <name>Zn(2+)</name>
        <dbReference type="ChEBI" id="CHEBI:29105"/>
        <label>1</label>
    </ligand>
</feature>
<dbReference type="InterPro" id="IPR023367">
    <property type="entry name" value="Peptidase_M42_dom2"/>
</dbReference>
<evidence type="ECO:0000256" key="7">
    <source>
        <dbReference type="PIRSR" id="PIRSR001123-1"/>
    </source>
</evidence>
<evidence type="ECO:0000256" key="3">
    <source>
        <dbReference type="ARBA" id="ARBA00022670"/>
    </source>
</evidence>
<dbReference type="RefSeq" id="WP_112333476.1">
    <property type="nucleotide sequence ID" value="NZ_JADPHD010000001.1"/>
</dbReference>
<dbReference type="GO" id="GO:0004177">
    <property type="term" value="F:aminopeptidase activity"/>
    <property type="evidence" value="ECO:0007669"/>
    <property type="project" value="UniProtKB-UniRule"/>
</dbReference>
<evidence type="ECO:0000313" key="10">
    <source>
        <dbReference type="Proteomes" id="UP000249377"/>
    </source>
</evidence>
<dbReference type="InterPro" id="IPR051464">
    <property type="entry name" value="Peptidase_M42_aminopept"/>
</dbReference>
<feature type="binding site" evidence="8">
    <location>
        <position position="175"/>
    </location>
    <ligand>
        <name>Zn(2+)</name>
        <dbReference type="ChEBI" id="CHEBI:29105"/>
        <label>2</label>
    </ligand>
</feature>
<dbReference type="GO" id="GO:0006508">
    <property type="term" value="P:proteolysis"/>
    <property type="evidence" value="ECO:0007669"/>
    <property type="project" value="UniProtKB-KW"/>
</dbReference>
<gene>
    <name evidence="9" type="ORF">DPQ25_12300</name>
</gene>
<keyword evidence="4 8" id="KW-0479">Metal-binding</keyword>
<feature type="binding site" evidence="8">
    <location>
        <position position="230"/>
    </location>
    <ligand>
        <name>Zn(2+)</name>
        <dbReference type="ChEBI" id="CHEBI:29105"/>
        <label>1</label>
    </ligand>
</feature>